<dbReference type="RefSeq" id="WP_037554295.1">
    <property type="nucleotide sequence ID" value="NZ_CP009123.1"/>
</dbReference>
<sequence>MTVSIGKVHSAGGAAAYFAADNYYTAEQSEAVSAWAGEGSKDLGLSGTVDTATFERILNGELPDGKQIGDPATRVSGRDFTFSMPKSASLLALVSGDKRILAAHMETVKQTMAWAEKNLAEARVHVDGKDVAVRTGNLVYALFPHDTSRATDPQSHIHAVIANLSRLPERFRNPDRVDEKTGEDIRDDGWRAWHNGTMYKASATLTSMANAILREKVEALGYKTEITGKHGAFELLGPNGEKINKEALDGFSKRGNDIKAKAEELGVHSPEGRRAITQRTRDPKMDAGDRAELAERWRAEARDYRYNGDQIYAMALERSRDRSSPIERGILAVSTAIRDSRDRLVDYLKRPEDPLVDSGLAKLTRTPATARTQYATASAIRILGEREAVFSTADVIKTAVDLGEKGVTPERIERRIAELVEKGEIVPETSQRLDKAIDMITTREAIEQERRILKAMDTGAGEARPLMSADVARDRLQELAVPRELNTEQLAAAIQIVSSPDRIVLVQGRAGAGKSTMLQPVAKAEAIDATARLIGAEDAKSILLTADMRGDAQALAFQNKMVADLRTDTGMEARTVDSFIYSNEKFLNGEASAEAFAARKADLAGTYLILDEASMISNERMDKLTAIANLMEVGRLAIIGDRKQLNPIDAGKSFSVMQARAIQDQLPVSEVNINMRQKTEDMRLVADLADAGNVRGAIAILRDRVIESKTRIADAAGAWLALPADERNKTTLLPSSRDGRAEANQIIQEGLKAEGTLKGDGRVFNVRETLQLTREEYRYARNWKAAQFLEVGSRDNGLGLPKGDYYIERVFENGRVELRDMRGRKHRVEPSKIDPGGKLNRLKLSNEKRIEVHEGERIRWTDSDKRDGRGMINATIASIEKVDRDGIVVKLADGEVRELKNADPMLKRMDLAYAINTHMAQGITNEAVFSVMGAGETNLSNARAFLVNHTRQQMDVRLFTDDKVKLIRQLESNRGDKTSALEAIGELAVERILSGKDGVRDTSTGEEADKPTLADLERKLDLGNSLDVAAAATAEKPETKETDMGGPSPAEGKGAGRPVAPAPREEPQLDRSKGLEL</sequence>
<dbReference type="EMBL" id="CP009123">
    <property type="protein sequence ID" value="AJA11631.1"/>
    <property type="molecule type" value="Genomic_DNA"/>
</dbReference>
<feature type="region of interest" description="Disordered" evidence="1">
    <location>
        <begin position="1027"/>
        <end position="1077"/>
    </location>
</feature>
<protein>
    <submittedName>
        <fullName evidence="3">Conjugative relaxase region-like protein</fullName>
    </submittedName>
</protein>
<evidence type="ECO:0000313" key="3">
    <source>
        <dbReference type="EMBL" id="AJA11631.1"/>
    </source>
</evidence>
<gene>
    <name evidence="3" type="ORF">SKP52_23945</name>
</gene>
<dbReference type="Gene3D" id="2.30.30.940">
    <property type="match status" value="1"/>
</dbReference>
<dbReference type="SUPFAM" id="SSF55464">
    <property type="entry name" value="Origin of replication-binding domain, RBD-like"/>
    <property type="match status" value="1"/>
</dbReference>
<dbReference type="InterPro" id="IPR014059">
    <property type="entry name" value="TraI/TrwC_relax"/>
</dbReference>
<evidence type="ECO:0000259" key="2">
    <source>
        <dbReference type="Pfam" id="PF08751"/>
    </source>
</evidence>
<accession>A0A0A7PNG8</accession>
<feature type="compositionally biased region" description="Basic and acidic residues" evidence="1">
    <location>
        <begin position="1063"/>
        <end position="1077"/>
    </location>
</feature>
<dbReference type="Pfam" id="PF13604">
    <property type="entry name" value="AAA_30"/>
    <property type="match status" value="1"/>
</dbReference>
<proteinExistence type="predicted"/>
<keyword evidence="3" id="KW-0614">Plasmid</keyword>
<dbReference type="SUPFAM" id="SSF52540">
    <property type="entry name" value="P-loop containing nucleoside triphosphate hydrolases"/>
    <property type="match status" value="2"/>
</dbReference>
<dbReference type="OrthoDB" id="98563at2"/>
<feature type="domain" description="TrwC relaxase" evidence="2">
    <location>
        <begin position="11"/>
        <end position="303"/>
    </location>
</feature>
<dbReference type="AlphaFoldDB" id="A0A0A7PNG8"/>
<reference evidence="3 4" key="1">
    <citation type="journal article" date="2015" name="Int. J. Syst. Evol. Microbiol.">
        <title>Description of Sphingopyxis fribergensis sp. nov. - a soil bacterium with the ability to degrade styrene and phenylacetic acid.</title>
        <authorList>
            <person name="Oelschlagel M."/>
            <person name="Ruckert C."/>
            <person name="Kalinowski J."/>
            <person name="Schmidt G."/>
            <person name="Schlomann M."/>
            <person name="Tischler D."/>
        </authorList>
    </citation>
    <scope>NUCLEOTIDE SEQUENCE [LARGE SCALE GENOMIC DNA]</scope>
    <source>
        <strain evidence="3 4">Kp5.2</strain>
        <plasmid evidence="3">pSfKp5.2</plasmid>
    </source>
</reference>
<organism evidence="3 4">
    <name type="scientific">Sphingopyxis fribergensis</name>
    <dbReference type="NCBI Taxonomy" id="1515612"/>
    <lineage>
        <taxon>Bacteria</taxon>
        <taxon>Pseudomonadati</taxon>
        <taxon>Pseudomonadota</taxon>
        <taxon>Alphaproteobacteria</taxon>
        <taxon>Sphingomonadales</taxon>
        <taxon>Sphingomonadaceae</taxon>
        <taxon>Sphingopyxis</taxon>
    </lineage>
</organism>
<dbReference type="Pfam" id="PF08751">
    <property type="entry name" value="TrwC"/>
    <property type="match status" value="1"/>
</dbReference>
<dbReference type="HOGENOM" id="CLU_001748_0_2_5"/>
<dbReference type="InterPro" id="IPR014862">
    <property type="entry name" value="TrwC"/>
</dbReference>
<dbReference type="NCBIfam" id="NF041492">
    <property type="entry name" value="MobF"/>
    <property type="match status" value="1"/>
</dbReference>
<evidence type="ECO:0000256" key="1">
    <source>
        <dbReference type="SAM" id="MobiDB-lite"/>
    </source>
</evidence>
<name>A0A0A7PNG8_9SPHN</name>
<dbReference type="Proteomes" id="UP000030907">
    <property type="component" value="Plasmid pSfKp5.2"/>
</dbReference>
<dbReference type="NCBIfam" id="TIGR02686">
    <property type="entry name" value="relax_trwC"/>
    <property type="match status" value="1"/>
</dbReference>
<dbReference type="InterPro" id="IPR027417">
    <property type="entry name" value="P-loop_NTPase"/>
</dbReference>
<dbReference type="Gene3D" id="3.40.50.300">
    <property type="entry name" value="P-loop containing nucleotide triphosphate hydrolases"/>
    <property type="match status" value="2"/>
</dbReference>
<keyword evidence="4" id="KW-1185">Reference proteome</keyword>
<geneLocation type="plasmid" evidence="3 4">
    <name>pSfKp5.2</name>
</geneLocation>
<evidence type="ECO:0000313" key="4">
    <source>
        <dbReference type="Proteomes" id="UP000030907"/>
    </source>
</evidence>
<dbReference type="KEGG" id="sphk:SKP52_23945"/>